<feature type="compositionally biased region" description="Basic and acidic residues" evidence="1">
    <location>
        <begin position="42"/>
        <end position="51"/>
    </location>
</feature>
<dbReference type="Proteomes" id="UP001516400">
    <property type="component" value="Unassembled WGS sequence"/>
</dbReference>
<gene>
    <name evidence="2" type="ORF">HHI36_001528</name>
</gene>
<name>A0ABD2P8I4_9CUCU</name>
<protein>
    <submittedName>
        <fullName evidence="2">Uncharacterized protein</fullName>
    </submittedName>
</protein>
<dbReference type="AlphaFoldDB" id="A0ABD2P8I4"/>
<evidence type="ECO:0000313" key="3">
    <source>
        <dbReference type="Proteomes" id="UP001516400"/>
    </source>
</evidence>
<organism evidence="2 3">
    <name type="scientific">Cryptolaemus montrouzieri</name>
    <dbReference type="NCBI Taxonomy" id="559131"/>
    <lineage>
        <taxon>Eukaryota</taxon>
        <taxon>Metazoa</taxon>
        <taxon>Ecdysozoa</taxon>
        <taxon>Arthropoda</taxon>
        <taxon>Hexapoda</taxon>
        <taxon>Insecta</taxon>
        <taxon>Pterygota</taxon>
        <taxon>Neoptera</taxon>
        <taxon>Endopterygota</taxon>
        <taxon>Coleoptera</taxon>
        <taxon>Polyphaga</taxon>
        <taxon>Cucujiformia</taxon>
        <taxon>Coccinelloidea</taxon>
        <taxon>Coccinellidae</taxon>
        <taxon>Scymninae</taxon>
        <taxon>Scymnini</taxon>
        <taxon>Cryptolaemus</taxon>
    </lineage>
</organism>
<reference evidence="2 3" key="1">
    <citation type="journal article" date="2021" name="BMC Biol.">
        <title>Horizontally acquired antibacterial genes associated with adaptive radiation of ladybird beetles.</title>
        <authorList>
            <person name="Li H.S."/>
            <person name="Tang X.F."/>
            <person name="Huang Y.H."/>
            <person name="Xu Z.Y."/>
            <person name="Chen M.L."/>
            <person name="Du X.Y."/>
            <person name="Qiu B.Y."/>
            <person name="Chen P.T."/>
            <person name="Zhang W."/>
            <person name="Slipinski A."/>
            <person name="Escalona H.E."/>
            <person name="Waterhouse R.M."/>
            <person name="Zwick A."/>
            <person name="Pang H."/>
        </authorList>
    </citation>
    <scope>NUCLEOTIDE SEQUENCE [LARGE SCALE GENOMIC DNA]</scope>
    <source>
        <strain evidence="2">SYSU2018</strain>
    </source>
</reference>
<feature type="region of interest" description="Disordered" evidence="1">
    <location>
        <begin position="42"/>
        <end position="77"/>
    </location>
</feature>
<evidence type="ECO:0000256" key="1">
    <source>
        <dbReference type="SAM" id="MobiDB-lite"/>
    </source>
</evidence>
<accession>A0ABD2P8I4</accession>
<comment type="caution">
    <text evidence="2">The sequence shown here is derived from an EMBL/GenBank/DDBJ whole genome shotgun (WGS) entry which is preliminary data.</text>
</comment>
<evidence type="ECO:0000313" key="2">
    <source>
        <dbReference type="EMBL" id="KAL3287042.1"/>
    </source>
</evidence>
<proteinExistence type="predicted"/>
<dbReference type="EMBL" id="JABFTP020000185">
    <property type="protein sequence ID" value="KAL3287042.1"/>
    <property type="molecule type" value="Genomic_DNA"/>
</dbReference>
<sequence>MTVSIIVFNNILGYNKGKKTEIVYISVACDVDPVSAEVKDSRSCNASHDHPLLIGKKRPRNMDTESESEMSSETYSAMEDSSSTKTLKLISPQAARLVWSLVLAKDASEFSASFLKERNL</sequence>
<keyword evidence="3" id="KW-1185">Reference proteome</keyword>